<protein>
    <submittedName>
        <fullName evidence="2">Reverse transcriptase domain-containing protein</fullName>
    </submittedName>
</protein>
<dbReference type="OrthoDB" id="5835454at2759"/>
<sequence>MDEPLKIILDADEITLKTVSEDELQDKHQKWQKALAENGLWLNVKKTKFLSSKEGTDSIVDGHGEAIEKVQDFRYLGRDLAAVLVDQAVRSRINAA</sequence>
<proteinExistence type="predicted"/>
<accession>A0A7I4Z1E5</accession>
<keyword evidence="1" id="KW-1185">Reference proteome</keyword>
<reference evidence="2" key="1">
    <citation type="submission" date="2020-12" db="UniProtKB">
        <authorList>
            <consortium name="WormBaseParasite"/>
        </authorList>
    </citation>
    <scope>IDENTIFICATION</scope>
    <source>
        <strain evidence="2">MHco3</strain>
    </source>
</reference>
<dbReference type="OMA" id="ECTETIV"/>
<name>A0A7I4Z1E5_HAECO</name>
<organism evidence="1 2">
    <name type="scientific">Haemonchus contortus</name>
    <name type="common">Barber pole worm</name>
    <dbReference type="NCBI Taxonomy" id="6289"/>
    <lineage>
        <taxon>Eukaryota</taxon>
        <taxon>Metazoa</taxon>
        <taxon>Ecdysozoa</taxon>
        <taxon>Nematoda</taxon>
        <taxon>Chromadorea</taxon>
        <taxon>Rhabditida</taxon>
        <taxon>Rhabditina</taxon>
        <taxon>Rhabditomorpha</taxon>
        <taxon>Strongyloidea</taxon>
        <taxon>Trichostrongylidae</taxon>
        <taxon>Haemonchus</taxon>
    </lineage>
</organism>
<evidence type="ECO:0000313" key="1">
    <source>
        <dbReference type="Proteomes" id="UP000025227"/>
    </source>
</evidence>
<dbReference type="WBParaSite" id="HCON_00165960-00001">
    <property type="protein sequence ID" value="HCON_00165960-00001"/>
    <property type="gene ID" value="HCON_00165960"/>
</dbReference>
<dbReference type="Proteomes" id="UP000025227">
    <property type="component" value="Unplaced"/>
</dbReference>
<dbReference type="AlphaFoldDB" id="A0A7I4Z1E5"/>
<evidence type="ECO:0000313" key="2">
    <source>
        <dbReference type="WBParaSite" id="HCON_00165960-00001"/>
    </source>
</evidence>